<dbReference type="EMBL" id="DS235756">
    <property type="protein sequence ID" value="EEB16426.1"/>
    <property type="molecule type" value="Genomic_DNA"/>
</dbReference>
<dbReference type="VEuPathDB" id="VectorBase:PHUM422810"/>
<name>E0VSS0_PEDHC</name>
<dbReference type="Gene3D" id="1.10.167.10">
    <property type="entry name" value="Regulator of G-protein Signalling 4, domain 2"/>
    <property type="match status" value="1"/>
</dbReference>
<dbReference type="InParanoid" id="E0VSS0"/>
<proteinExistence type="predicted"/>
<dbReference type="KEGG" id="phu:Phum_PHUM422810"/>
<evidence type="ECO:0000313" key="2">
    <source>
        <dbReference type="EnsemblMetazoa" id="PHUM422810-PA"/>
    </source>
</evidence>
<reference evidence="2" key="3">
    <citation type="submission" date="2020-05" db="UniProtKB">
        <authorList>
            <consortium name="EnsemblMetazoa"/>
        </authorList>
    </citation>
    <scope>IDENTIFICATION</scope>
    <source>
        <strain evidence="2">USDA</strain>
    </source>
</reference>
<dbReference type="EnsemblMetazoa" id="PHUM422810-RA">
    <property type="protein sequence ID" value="PHUM422810-PA"/>
    <property type="gene ID" value="PHUM422810"/>
</dbReference>
<dbReference type="InterPro" id="IPR044926">
    <property type="entry name" value="RGS_subdomain_2"/>
</dbReference>
<gene>
    <name evidence="2" type="primary">8234544</name>
    <name evidence="1" type="ORF">Phum_PHUM422810</name>
</gene>
<dbReference type="Proteomes" id="UP000009046">
    <property type="component" value="Unassembled WGS sequence"/>
</dbReference>
<keyword evidence="3" id="KW-1185">Reference proteome</keyword>
<protein>
    <submittedName>
        <fullName evidence="1 2">Uncharacterized protein</fullName>
    </submittedName>
</protein>
<evidence type="ECO:0000313" key="3">
    <source>
        <dbReference type="Proteomes" id="UP000009046"/>
    </source>
</evidence>
<sequence>MYKIFCCRSNNATRVEVDEITDSLEKCLSTDRGIREFKNFLDKNRFDEESKTLTFSLKCQNILGEISRLSPSTRSQELPHKIQNDIRNIYELANDVNFDLDQMNNLRNLYSSDVDKKMHTLQLAQTWAIDLLQDVYKTFRARALKTAV</sequence>
<dbReference type="EMBL" id="AAZO01005175">
    <property type="status" value="NOT_ANNOTATED_CDS"/>
    <property type="molecule type" value="Genomic_DNA"/>
</dbReference>
<dbReference type="HOGENOM" id="CLU_1760969_0_0_1"/>
<dbReference type="InterPro" id="IPR036305">
    <property type="entry name" value="RGS_sf"/>
</dbReference>
<evidence type="ECO:0000313" key="1">
    <source>
        <dbReference type="EMBL" id="EEB16426.1"/>
    </source>
</evidence>
<dbReference type="CTD" id="8234544"/>
<reference evidence="1" key="1">
    <citation type="submission" date="2007-04" db="EMBL/GenBank/DDBJ databases">
        <title>Annotation of Pediculus humanus corporis strain USDA.</title>
        <authorList>
            <person name="Kirkness E."/>
            <person name="Hannick L."/>
            <person name="Hass B."/>
            <person name="Bruggner R."/>
            <person name="Lawson D."/>
            <person name="Bidwell S."/>
            <person name="Joardar V."/>
            <person name="Caler E."/>
            <person name="Walenz B."/>
            <person name="Inman J."/>
            <person name="Schobel S."/>
            <person name="Galinsky K."/>
            <person name="Amedeo P."/>
            <person name="Strausberg R."/>
        </authorList>
    </citation>
    <scope>NUCLEOTIDE SEQUENCE</scope>
    <source>
        <strain evidence="1">USDA</strain>
    </source>
</reference>
<reference evidence="1" key="2">
    <citation type="submission" date="2007-04" db="EMBL/GenBank/DDBJ databases">
        <title>The genome of the human body louse.</title>
        <authorList>
            <consortium name="The Human Body Louse Genome Consortium"/>
            <person name="Kirkness E."/>
            <person name="Walenz B."/>
            <person name="Hass B."/>
            <person name="Bruggner R."/>
            <person name="Strausberg R."/>
        </authorList>
    </citation>
    <scope>NUCLEOTIDE SEQUENCE</scope>
    <source>
        <strain evidence="1">USDA</strain>
    </source>
</reference>
<accession>E0VSS0</accession>
<dbReference type="SUPFAM" id="SSF48097">
    <property type="entry name" value="Regulator of G-protein signaling, RGS"/>
    <property type="match status" value="1"/>
</dbReference>
<dbReference type="AlphaFoldDB" id="E0VSS0"/>
<dbReference type="RefSeq" id="XP_002429164.1">
    <property type="nucleotide sequence ID" value="XM_002429119.1"/>
</dbReference>
<organism>
    <name type="scientific">Pediculus humanus subsp. corporis</name>
    <name type="common">Body louse</name>
    <dbReference type="NCBI Taxonomy" id="121224"/>
    <lineage>
        <taxon>Eukaryota</taxon>
        <taxon>Metazoa</taxon>
        <taxon>Ecdysozoa</taxon>
        <taxon>Arthropoda</taxon>
        <taxon>Hexapoda</taxon>
        <taxon>Insecta</taxon>
        <taxon>Pterygota</taxon>
        <taxon>Neoptera</taxon>
        <taxon>Paraneoptera</taxon>
        <taxon>Psocodea</taxon>
        <taxon>Troctomorpha</taxon>
        <taxon>Phthiraptera</taxon>
        <taxon>Anoplura</taxon>
        <taxon>Pediculidae</taxon>
        <taxon>Pediculus</taxon>
    </lineage>
</organism>
<dbReference type="GeneID" id="8234544"/>